<keyword evidence="3" id="KW-0053">Apoptosis</keyword>
<dbReference type="PANTHER" id="PTHR13580:SF6">
    <property type="entry name" value="CYSTEINE_SERINE-RICH NUCLEAR PROTEIN 2"/>
    <property type="match status" value="1"/>
</dbReference>
<feature type="region of interest" description="Disordered" evidence="9">
    <location>
        <begin position="511"/>
        <end position="538"/>
    </location>
</feature>
<dbReference type="GO" id="GO:0043565">
    <property type="term" value="F:sequence-specific DNA binding"/>
    <property type="evidence" value="ECO:0007669"/>
    <property type="project" value="TreeGrafter"/>
</dbReference>
<keyword evidence="7" id="KW-0804">Transcription</keyword>
<dbReference type="AlphaFoldDB" id="A0A8C5LU11"/>
<keyword evidence="5" id="KW-0238">DNA-binding</keyword>
<dbReference type="InterPro" id="IPR031972">
    <property type="entry name" value="CSRNP_N"/>
</dbReference>
<feature type="region of interest" description="Disordered" evidence="9">
    <location>
        <begin position="347"/>
        <end position="368"/>
    </location>
</feature>
<feature type="domain" description="Cysteine/serine-rich nuclear protein N-terminal" evidence="10">
    <location>
        <begin position="80"/>
        <end position="298"/>
    </location>
</feature>
<dbReference type="InterPro" id="IPR023260">
    <property type="entry name" value="Cys/Ser-rich_nuc_prot"/>
</dbReference>
<evidence type="ECO:0000256" key="7">
    <source>
        <dbReference type="ARBA" id="ARBA00023163"/>
    </source>
</evidence>
<feature type="compositionally biased region" description="Polar residues" evidence="9">
    <location>
        <begin position="49"/>
        <end position="62"/>
    </location>
</feature>
<gene>
    <name evidence="11" type="primary">CSRNP2</name>
</gene>
<evidence type="ECO:0000256" key="5">
    <source>
        <dbReference type="ARBA" id="ARBA00023125"/>
    </source>
</evidence>
<evidence type="ECO:0000256" key="6">
    <source>
        <dbReference type="ARBA" id="ARBA00023159"/>
    </source>
</evidence>
<dbReference type="GO" id="GO:0005634">
    <property type="term" value="C:nucleus"/>
    <property type="evidence" value="ECO:0007669"/>
    <property type="project" value="UniProtKB-SubCell"/>
</dbReference>
<feature type="region of interest" description="Disordered" evidence="9">
    <location>
        <begin position="28"/>
        <end position="62"/>
    </location>
</feature>
<sequence length="538" mass="59646">MCLFTAEKNGATVKQMDAITSRSFKRKFEEVDASSPISTPKDSDDEISNSDSAESCDSINAPTSTVSIPTSILKRQKQLRQKNVRFDQVTVYYFSRRQGFTSVPSQGGSSLGMAQHHNSIRKYTLCEFAQEQEVSHREILREHLKEEKLHTRKMKLTKNGTVESEEAEGLTLEDVSDEDIDVDNVEVDDYFFLQPLPTKRRRALLRAAGVHRIDAEEKQELRAIRLSREECGCDCRLYCDPEACPCSQAGIKCQVDRMSFPCGCSRDGCSNIAGRIEFNPIRVRTHYLHTIMKLELENKRQQPRLQHLEETPRDSLVGTTQETQDFQEFIAENYHLENEAAVRHLQSAEERQRMLDEGDEASSGSSLSLDSSVESLEVCLLETPITIPESTCHTSITPILLSGGSSVLCFTEDPARPASAHQEYTNSSVVSLYDHNHNHLALEPGPGVTESVHLEAMAQSIMVKGADCTVTTCSDAVDLVPEHAGSSSDLPEGTPAILAHTNRELATVGSEGNMDEYHDGQTPWSGQPISAVNSPLAV</sequence>
<evidence type="ECO:0000259" key="10">
    <source>
        <dbReference type="Pfam" id="PF16019"/>
    </source>
</evidence>
<evidence type="ECO:0000256" key="2">
    <source>
        <dbReference type="ARBA" id="ARBA00008548"/>
    </source>
</evidence>
<name>A0A8C5LU11_9ANUR</name>
<evidence type="ECO:0000313" key="11">
    <source>
        <dbReference type="Ensembl" id="ENSLLEP00000003185.1"/>
    </source>
</evidence>
<organism evidence="11 12">
    <name type="scientific">Leptobrachium leishanense</name>
    <name type="common">Leishan spiny toad</name>
    <dbReference type="NCBI Taxonomy" id="445787"/>
    <lineage>
        <taxon>Eukaryota</taxon>
        <taxon>Metazoa</taxon>
        <taxon>Chordata</taxon>
        <taxon>Craniata</taxon>
        <taxon>Vertebrata</taxon>
        <taxon>Euteleostomi</taxon>
        <taxon>Amphibia</taxon>
        <taxon>Batrachia</taxon>
        <taxon>Anura</taxon>
        <taxon>Pelobatoidea</taxon>
        <taxon>Megophryidae</taxon>
        <taxon>Leptobrachium</taxon>
    </lineage>
</organism>
<feature type="compositionally biased region" description="Basic and acidic residues" evidence="9">
    <location>
        <begin position="347"/>
        <end position="356"/>
    </location>
</feature>
<evidence type="ECO:0000256" key="4">
    <source>
        <dbReference type="ARBA" id="ARBA00023015"/>
    </source>
</evidence>
<evidence type="ECO:0000256" key="8">
    <source>
        <dbReference type="ARBA" id="ARBA00023242"/>
    </source>
</evidence>
<protein>
    <submittedName>
        <fullName evidence="11">Cysteine and serine rich nuclear protein 2</fullName>
    </submittedName>
</protein>
<reference evidence="11" key="2">
    <citation type="submission" date="2025-09" db="UniProtKB">
        <authorList>
            <consortium name="Ensembl"/>
        </authorList>
    </citation>
    <scope>IDENTIFICATION</scope>
</reference>
<dbReference type="GO" id="GO:0006915">
    <property type="term" value="P:apoptotic process"/>
    <property type="evidence" value="ECO:0007669"/>
    <property type="project" value="UniProtKB-KW"/>
</dbReference>
<feature type="compositionally biased region" description="Polar residues" evidence="9">
    <location>
        <begin position="522"/>
        <end position="538"/>
    </location>
</feature>
<reference evidence="11" key="1">
    <citation type="submission" date="2025-08" db="UniProtKB">
        <authorList>
            <consortium name="Ensembl"/>
        </authorList>
    </citation>
    <scope>IDENTIFICATION</scope>
</reference>
<dbReference type="OrthoDB" id="5946974at2759"/>
<keyword evidence="4" id="KW-0805">Transcription regulation</keyword>
<dbReference type="PANTHER" id="PTHR13580">
    <property type="entry name" value="TGF-BETA INDUCED APOPTOSIS PROTEIN"/>
    <property type="match status" value="1"/>
</dbReference>
<keyword evidence="6" id="KW-0010">Activator</keyword>
<comment type="subcellular location">
    <subcellularLocation>
        <location evidence="1">Nucleus</location>
    </subcellularLocation>
</comment>
<dbReference type="GeneTree" id="ENSGT00950000183072"/>
<keyword evidence="8" id="KW-0539">Nucleus</keyword>
<dbReference type="PRINTS" id="PR02031">
    <property type="entry name" value="CYSSERRICHNP"/>
</dbReference>
<evidence type="ECO:0000256" key="1">
    <source>
        <dbReference type="ARBA" id="ARBA00004123"/>
    </source>
</evidence>
<accession>A0A8C5LU11</accession>
<proteinExistence type="inferred from homology"/>
<dbReference type="Proteomes" id="UP000694569">
    <property type="component" value="Unplaced"/>
</dbReference>
<dbReference type="Pfam" id="PF16019">
    <property type="entry name" value="CSRNP_N"/>
    <property type="match status" value="1"/>
</dbReference>
<dbReference type="GO" id="GO:0000981">
    <property type="term" value="F:DNA-binding transcription factor activity, RNA polymerase II-specific"/>
    <property type="evidence" value="ECO:0007669"/>
    <property type="project" value="TreeGrafter"/>
</dbReference>
<evidence type="ECO:0000313" key="12">
    <source>
        <dbReference type="Proteomes" id="UP000694569"/>
    </source>
</evidence>
<evidence type="ECO:0000256" key="3">
    <source>
        <dbReference type="ARBA" id="ARBA00022703"/>
    </source>
</evidence>
<keyword evidence="12" id="KW-1185">Reference proteome</keyword>
<dbReference type="Ensembl" id="ENSLLET00000003333.1">
    <property type="protein sequence ID" value="ENSLLEP00000003185.1"/>
    <property type="gene ID" value="ENSLLEG00000002041.1"/>
</dbReference>
<evidence type="ECO:0000256" key="9">
    <source>
        <dbReference type="SAM" id="MobiDB-lite"/>
    </source>
</evidence>
<comment type="similarity">
    <text evidence="2">Belongs to the AXUD1 family.</text>
</comment>